<evidence type="ECO:0000313" key="3">
    <source>
        <dbReference type="Proteomes" id="UP001187531"/>
    </source>
</evidence>
<dbReference type="Pfam" id="PF19279">
    <property type="entry name" value="YegS_C"/>
    <property type="match status" value="1"/>
</dbReference>
<dbReference type="GO" id="GO:0005737">
    <property type="term" value="C:cytoplasm"/>
    <property type="evidence" value="ECO:0007669"/>
    <property type="project" value="TreeGrafter"/>
</dbReference>
<dbReference type="Proteomes" id="UP001187531">
    <property type="component" value="Unassembled WGS sequence"/>
</dbReference>
<keyword evidence="3" id="KW-1185">Reference proteome</keyword>
<dbReference type="PANTHER" id="PTHR12358">
    <property type="entry name" value="SPHINGOSINE KINASE"/>
    <property type="match status" value="1"/>
</dbReference>
<reference evidence="2" key="1">
    <citation type="submission" date="2023-07" db="EMBL/GenBank/DDBJ databases">
        <title>Chromosome-level genome assembly of Artemia franciscana.</title>
        <authorList>
            <person name="Jo E."/>
        </authorList>
    </citation>
    <scope>NUCLEOTIDE SEQUENCE</scope>
    <source>
        <tissue evidence="2">Whole body</tissue>
    </source>
</reference>
<gene>
    <name evidence="2" type="ORF">QYM36_012244</name>
</gene>
<dbReference type="GO" id="GO:0001727">
    <property type="term" value="F:lipid kinase activity"/>
    <property type="evidence" value="ECO:0007669"/>
    <property type="project" value="UniProtKB-ARBA"/>
</dbReference>
<dbReference type="InterPro" id="IPR016064">
    <property type="entry name" value="NAD/diacylglycerol_kinase_sf"/>
</dbReference>
<name>A0AA88HNQ2_ARTSF</name>
<feature type="domain" description="YegS/DAGK C-terminal" evidence="1">
    <location>
        <begin position="144"/>
        <end position="265"/>
    </location>
</feature>
<dbReference type="InterPro" id="IPR050187">
    <property type="entry name" value="Lipid_Phosphate_FormReg"/>
</dbReference>
<organism evidence="2 3">
    <name type="scientific">Artemia franciscana</name>
    <name type="common">Brine shrimp</name>
    <name type="synonym">Artemia sanfranciscana</name>
    <dbReference type="NCBI Taxonomy" id="6661"/>
    <lineage>
        <taxon>Eukaryota</taxon>
        <taxon>Metazoa</taxon>
        <taxon>Ecdysozoa</taxon>
        <taxon>Arthropoda</taxon>
        <taxon>Crustacea</taxon>
        <taxon>Branchiopoda</taxon>
        <taxon>Anostraca</taxon>
        <taxon>Artemiidae</taxon>
        <taxon>Artemia</taxon>
    </lineage>
</organism>
<proteinExistence type="predicted"/>
<dbReference type="InterPro" id="IPR045540">
    <property type="entry name" value="YegS/DAGK_C"/>
</dbReference>
<dbReference type="EMBL" id="JAVRJZ010000016">
    <property type="protein sequence ID" value="KAK2711006.1"/>
    <property type="molecule type" value="Genomic_DNA"/>
</dbReference>
<dbReference type="AlphaFoldDB" id="A0AA88HNQ2"/>
<dbReference type="Gene3D" id="2.60.200.40">
    <property type="match status" value="1"/>
</dbReference>
<sequence length="267" mass="30217">MRVLQRFPDESEKTYYAVLSVGYGLLADIDIESERLRSLGESRFTIWAVLRLIGLKTYRMKVSYLQAEPGDKGETQPQRLSPRLFRSTTEVEKPRNDELMRRTISADTNIISDPLEPFADNQIEYGDLAEDFVAADTFGPSSKYSPLTGEIPSDWVTIEGDFVLVYAVLQRFIGTDNMFAPKSKMDDGLIYLLLIRGDASRGQLFQFLTSFESGTHVDVPCCEMIPVKAFRLEPQTSEGNLTIDGEKVPTAPVQVEILPSFYRVFMR</sequence>
<evidence type="ECO:0000313" key="2">
    <source>
        <dbReference type="EMBL" id="KAK2711006.1"/>
    </source>
</evidence>
<dbReference type="PANTHER" id="PTHR12358:SF112">
    <property type="entry name" value="LD11247P-RELATED"/>
    <property type="match status" value="1"/>
</dbReference>
<evidence type="ECO:0000259" key="1">
    <source>
        <dbReference type="Pfam" id="PF19279"/>
    </source>
</evidence>
<accession>A0AA88HNQ2</accession>
<protein>
    <recommendedName>
        <fullName evidence="1">YegS/DAGK C-terminal domain-containing protein</fullName>
    </recommendedName>
</protein>
<comment type="caution">
    <text evidence="2">The sequence shown here is derived from an EMBL/GenBank/DDBJ whole genome shotgun (WGS) entry which is preliminary data.</text>
</comment>
<dbReference type="SUPFAM" id="SSF111331">
    <property type="entry name" value="NAD kinase/diacylglycerol kinase-like"/>
    <property type="match status" value="1"/>
</dbReference>
<dbReference type="GO" id="GO:0046512">
    <property type="term" value="P:sphingosine biosynthetic process"/>
    <property type="evidence" value="ECO:0007669"/>
    <property type="project" value="TreeGrafter"/>
</dbReference>
<dbReference type="GO" id="GO:0016020">
    <property type="term" value="C:membrane"/>
    <property type="evidence" value="ECO:0007669"/>
    <property type="project" value="TreeGrafter"/>
</dbReference>